<dbReference type="Pfam" id="PF05161">
    <property type="entry name" value="MOFRL"/>
    <property type="match status" value="1"/>
</dbReference>
<proteinExistence type="predicted"/>
<sequence length="819" mass="86895">MSDKTAKILITDHLELRLDAQGKHQWNEIRRYIEGKGGVFHDHALQAGQELTAGKLHFFYCPDLSTEEELIAAAGQGQYDAVIAAATRIPPQCLFAEGGVRIGAGTGNMQSQSWVSGTAPLMNTPGINSRITAQMVLKALLQFRPDLDTATLYAQVLEGSFDTGRDLARFPSSGLEGRKIAILGSGNIGMEVAKLAKAFAMHVTIYAREHHRQWIESQGYTYASTPETAAQDADVLSVHLGLGALNKEMGRYSNQGLVNHTVLSAMNEGAMVINYDRGELVDIAALDSLMQSGHIRNVAVDADLFEKDGVLSGPLEPYLPLAKKYPEAMLLLPHAAADTDHPSRLAGAKQAVDQIFAAITERRVINVVGTIPAGYSDGASQLPQGIGRVQVKLKPGQERQFLQSLFETAVKAADPLHCLKPYLPQAPKGRTIVIGAGKGAAQMAQAFETLWAEAGYPAPQGVVVTRYGYGAECRFIKVLEAAHPVPDKAGLEAAKQLKAALKDLHEDDLVVALICGGGSALLPAPPEGLTLADEQAVNAALLASGAPISVMNAIRKHVSTIKGGRLAALAGPARMISLIVSDIPGDDPALIASGPTIADRATRHDALKFIEHYKMQLPEVVMAHLQSEKADAPQPDDVIFSRHSHHIIASAAQSLAAAAKLAEEQGVEAYILSDAIEGEAKDIALMHGAMAQYQARNRQAEQPLLLLSGGETTVTLGSGSKAGKGGRNSEFMLALALNIAGSENIHALAADTDGIDGSENNAGAFADGSTIHRMTELGLDAKQYLAGHDSWSAFNVSSDLFVTGPTGTNVNDFRAILIK</sequence>
<dbReference type="Gene3D" id="3.40.50.720">
    <property type="entry name" value="NAD(P)-binding Rossmann-like Domain"/>
    <property type="match status" value="2"/>
</dbReference>
<keyword evidence="4" id="KW-0418">Kinase</keyword>
<dbReference type="Gene3D" id="3.40.50.10180">
    <property type="entry name" value="Glycerate kinase, MOFRL-like N-terminal domain"/>
    <property type="match status" value="1"/>
</dbReference>
<reference evidence="4 5" key="1">
    <citation type="submission" date="2018-06" db="EMBL/GenBank/DDBJ databases">
        <title>Genomic Encyclopedia of Type Strains, Phase IV (KMG-IV): sequencing the most valuable type-strain genomes for metagenomic binning, comparative biology and taxonomic classification.</title>
        <authorList>
            <person name="Goeker M."/>
        </authorList>
    </citation>
    <scope>NUCLEOTIDE SEQUENCE [LARGE SCALE GENOMIC DNA]</scope>
    <source>
        <strain evidence="4 5">DSM 25619</strain>
    </source>
</reference>
<dbReference type="InterPro" id="IPR037035">
    <property type="entry name" value="GK-like_C_sf"/>
</dbReference>
<dbReference type="SUPFAM" id="SSF82544">
    <property type="entry name" value="GckA/TtuD-like"/>
    <property type="match status" value="1"/>
</dbReference>
<dbReference type="AlphaFoldDB" id="A0A366DLY1"/>
<feature type="domain" description="MOFRL" evidence="2">
    <location>
        <begin position="705"/>
        <end position="812"/>
    </location>
</feature>
<dbReference type="Pfam" id="PF02826">
    <property type="entry name" value="2-Hacid_dh_C"/>
    <property type="match status" value="1"/>
</dbReference>
<evidence type="ECO:0000259" key="2">
    <source>
        <dbReference type="Pfam" id="PF05161"/>
    </source>
</evidence>
<dbReference type="PANTHER" id="PTHR12227:SF0">
    <property type="entry name" value="GLYCERATE KINASE"/>
    <property type="match status" value="1"/>
</dbReference>
<dbReference type="PANTHER" id="PTHR12227">
    <property type="entry name" value="GLYCERATE KINASE"/>
    <property type="match status" value="1"/>
</dbReference>
<protein>
    <submittedName>
        <fullName evidence="4">Glycerate-2-kinase</fullName>
    </submittedName>
</protein>
<dbReference type="InterPro" id="IPR038614">
    <property type="entry name" value="GK_N_sf"/>
</dbReference>
<organism evidence="4 5">
    <name type="scientific">Pseudochrobactrum asaccharolyticum</name>
    <dbReference type="NCBI Taxonomy" id="354351"/>
    <lineage>
        <taxon>Bacteria</taxon>
        <taxon>Pseudomonadati</taxon>
        <taxon>Pseudomonadota</taxon>
        <taxon>Alphaproteobacteria</taxon>
        <taxon>Hyphomicrobiales</taxon>
        <taxon>Brucellaceae</taxon>
        <taxon>Pseudochrobactrum</taxon>
    </lineage>
</organism>
<feature type="domain" description="D-isomer specific 2-hydroxyacid dehydrogenase NAD-binding" evidence="1">
    <location>
        <begin position="154"/>
        <end position="336"/>
    </location>
</feature>
<evidence type="ECO:0000313" key="4">
    <source>
        <dbReference type="EMBL" id="RBO91097.1"/>
    </source>
</evidence>
<evidence type="ECO:0000313" key="5">
    <source>
        <dbReference type="Proteomes" id="UP000252893"/>
    </source>
</evidence>
<dbReference type="GO" id="GO:0051287">
    <property type="term" value="F:NAD binding"/>
    <property type="evidence" value="ECO:0007669"/>
    <property type="project" value="InterPro"/>
</dbReference>
<dbReference type="EMBL" id="QNRH01000010">
    <property type="protein sequence ID" value="RBO91097.1"/>
    <property type="molecule type" value="Genomic_DNA"/>
</dbReference>
<dbReference type="InterPro" id="IPR007835">
    <property type="entry name" value="MOFRL"/>
</dbReference>
<dbReference type="GO" id="GO:0005737">
    <property type="term" value="C:cytoplasm"/>
    <property type="evidence" value="ECO:0007669"/>
    <property type="project" value="TreeGrafter"/>
</dbReference>
<dbReference type="Gene3D" id="3.40.1480.10">
    <property type="entry name" value="MOFRL domain"/>
    <property type="match status" value="1"/>
</dbReference>
<comment type="caution">
    <text evidence="4">The sequence shown here is derived from an EMBL/GenBank/DDBJ whole genome shotgun (WGS) entry which is preliminary data.</text>
</comment>
<name>A0A366DLY1_9HYPH</name>
<dbReference type="InterPro" id="IPR039760">
    <property type="entry name" value="MOFRL_protein"/>
</dbReference>
<keyword evidence="4" id="KW-0808">Transferase</keyword>
<dbReference type="GO" id="GO:0008887">
    <property type="term" value="F:glycerate kinase activity"/>
    <property type="evidence" value="ECO:0007669"/>
    <property type="project" value="InterPro"/>
</dbReference>
<dbReference type="SUPFAM" id="SSF51735">
    <property type="entry name" value="NAD(P)-binding Rossmann-fold domains"/>
    <property type="match status" value="1"/>
</dbReference>
<dbReference type="Pfam" id="PF13660">
    <property type="entry name" value="DUF4147"/>
    <property type="match status" value="1"/>
</dbReference>
<feature type="domain" description="MOFRL-associated" evidence="3">
    <location>
        <begin position="402"/>
        <end position="626"/>
    </location>
</feature>
<dbReference type="InterPro" id="IPR036291">
    <property type="entry name" value="NAD(P)-bd_dom_sf"/>
</dbReference>
<accession>A0A366DLY1</accession>
<gene>
    <name evidence="4" type="ORF">DFR47_11098</name>
</gene>
<dbReference type="InterPro" id="IPR006140">
    <property type="entry name" value="D-isomer_DH_NAD-bd"/>
</dbReference>
<dbReference type="InterPro" id="IPR025286">
    <property type="entry name" value="MOFRL_assoc_dom"/>
</dbReference>
<evidence type="ECO:0000259" key="3">
    <source>
        <dbReference type="Pfam" id="PF13660"/>
    </source>
</evidence>
<evidence type="ECO:0000259" key="1">
    <source>
        <dbReference type="Pfam" id="PF02826"/>
    </source>
</evidence>
<keyword evidence="5" id="KW-1185">Reference proteome</keyword>
<dbReference type="Proteomes" id="UP000252893">
    <property type="component" value="Unassembled WGS sequence"/>
</dbReference>